<comment type="caution">
    <text evidence="3">The sequence shown here is derived from an EMBL/GenBank/DDBJ whole genome shotgun (WGS) entry which is preliminary data.</text>
</comment>
<dbReference type="Proteomes" id="UP001479436">
    <property type="component" value="Unassembled WGS sequence"/>
</dbReference>
<feature type="region of interest" description="Disordered" evidence="1">
    <location>
        <begin position="198"/>
        <end position="250"/>
    </location>
</feature>
<sequence>MSECSIQRLEENNIQKPIKNSSEFWGSSPFSAKAALPYSLENLHPDDAKDKVFAAILKALVIMDNKPSSPKELANCIMKHKFTILGGATPYATVSSRISQHFKRAAEHKPPRPPLLARIVDEIHSRKIHYYIADDVTSKENTSSFTDMSLPKQAPNSLKESTAVEGGYPKLKIRLKKRKKNSMRGAYMFKKYKTVLSGPRPGTGKGKWVPRTEHHSCNSAYSTDSSGSGSDADIDEIGPDSEQEFNNEAVSSLSTLENSIPSFDRGYASHDSILNAITYLSLNSVGIEEIESLY</sequence>
<feature type="region of interest" description="Disordered" evidence="1">
    <location>
        <begin position="143"/>
        <end position="162"/>
    </location>
</feature>
<gene>
    <name evidence="3" type="ORF">K7432_016464</name>
</gene>
<feature type="compositionally biased region" description="Acidic residues" evidence="1">
    <location>
        <begin position="232"/>
        <end position="245"/>
    </location>
</feature>
<name>A0ABR2VLK3_9FUNG</name>
<evidence type="ECO:0000313" key="4">
    <source>
        <dbReference type="Proteomes" id="UP001479436"/>
    </source>
</evidence>
<evidence type="ECO:0000256" key="1">
    <source>
        <dbReference type="SAM" id="MobiDB-lite"/>
    </source>
</evidence>
<proteinExistence type="predicted"/>
<reference evidence="3 4" key="1">
    <citation type="submission" date="2023-04" db="EMBL/GenBank/DDBJ databases">
        <title>Genome of Basidiobolus ranarum AG-B5.</title>
        <authorList>
            <person name="Stajich J.E."/>
            <person name="Carter-House D."/>
            <person name="Gryganskyi A."/>
        </authorList>
    </citation>
    <scope>NUCLEOTIDE SEQUENCE [LARGE SCALE GENOMIC DNA]</scope>
    <source>
        <strain evidence="3 4">AG-B5</strain>
    </source>
</reference>
<organism evidence="3 4">
    <name type="scientific">Basidiobolus ranarum</name>
    <dbReference type="NCBI Taxonomy" id="34480"/>
    <lineage>
        <taxon>Eukaryota</taxon>
        <taxon>Fungi</taxon>
        <taxon>Fungi incertae sedis</taxon>
        <taxon>Zoopagomycota</taxon>
        <taxon>Entomophthoromycotina</taxon>
        <taxon>Basidiobolomycetes</taxon>
        <taxon>Basidiobolales</taxon>
        <taxon>Basidiobolaceae</taxon>
        <taxon>Basidiobolus</taxon>
    </lineage>
</organism>
<feature type="domain" description="GDS1 winged helix" evidence="2">
    <location>
        <begin position="44"/>
        <end position="134"/>
    </location>
</feature>
<keyword evidence="4" id="KW-1185">Reference proteome</keyword>
<accession>A0ABR2VLK3</accession>
<evidence type="ECO:0000259" key="2">
    <source>
        <dbReference type="Pfam" id="PF25318"/>
    </source>
</evidence>
<evidence type="ECO:0000313" key="3">
    <source>
        <dbReference type="EMBL" id="KAK9678999.1"/>
    </source>
</evidence>
<dbReference type="EMBL" id="JASJQH010009607">
    <property type="protein sequence ID" value="KAK9678999.1"/>
    <property type="molecule type" value="Genomic_DNA"/>
</dbReference>
<dbReference type="Pfam" id="PF25318">
    <property type="entry name" value="WHD_GDS1"/>
    <property type="match status" value="1"/>
</dbReference>
<protein>
    <recommendedName>
        <fullName evidence="2">GDS1 winged helix domain-containing protein</fullName>
    </recommendedName>
</protein>
<dbReference type="InterPro" id="IPR057511">
    <property type="entry name" value="WH_GDS1"/>
</dbReference>
<feature type="compositionally biased region" description="Low complexity" evidence="1">
    <location>
        <begin position="219"/>
        <end position="231"/>
    </location>
</feature>